<feature type="transmembrane region" description="Helical" evidence="1">
    <location>
        <begin position="100"/>
        <end position="120"/>
    </location>
</feature>
<feature type="transmembrane region" description="Helical" evidence="1">
    <location>
        <begin position="151"/>
        <end position="176"/>
    </location>
</feature>
<feature type="transmembrane region" description="Helical" evidence="1">
    <location>
        <begin position="309"/>
        <end position="327"/>
    </location>
</feature>
<keyword evidence="3" id="KW-1185">Reference proteome</keyword>
<feature type="transmembrane region" description="Helical" evidence="1">
    <location>
        <begin position="333"/>
        <end position="348"/>
    </location>
</feature>
<dbReference type="AlphaFoldDB" id="A0AAE3YGS4"/>
<keyword evidence="1" id="KW-1133">Transmembrane helix</keyword>
<feature type="transmembrane region" description="Helical" evidence="1">
    <location>
        <begin position="197"/>
        <end position="219"/>
    </location>
</feature>
<evidence type="ECO:0000313" key="3">
    <source>
        <dbReference type="Proteomes" id="UP001247307"/>
    </source>
</evidence>
<feature type="transmembrane region" description="Helical" evidence="1">
    <location>
        <begin position="385"/>
        <end position="405"/>
    </location>
</feature>
<gene>
    <name evidence="2" type="ORF">J2S35_000815</name>
</gene>
<accession>A0AAE3YGS4</accession>
<name>A0AAE3YGS4_9MICC</name>
<reference evidence="2" key="1">
    <citation type="submission" date="2023-07" db="EMBL/GenBank/DDBJ databases">
        <title>Sequencing the genomes of 1000 actinobacteria strains.</title>
        <authorList>
            <person name="Klenk H.-P."/>
        </authorList>
    </citation>
    <scope>NUCLEOTIDE SEQUENCE</scope>
    <source>
        <strain evidence="2">DSM 13988</strain>
    </source>
</reference>
<proteinExistence type="predicted"/>
<sequence length="426" mass="46314">MLLPLPGHSGDRGYFVRWAHLLTEQPLDRAYDPGRWQPDHLPPDLLTHWILASFYKAIGGLDFDSPSYGALVKVLPNAADVLLAVLILVYVAATRGRAAGVLGAGLVLLSPPLILTSGVWGQWDSQALLLLAVSGFAAWRWPRVGGLFLPAAVYAVFIKPPLAVIALPVILVPLVRTARRARAEAEGPGRWVPVRRFLTHLFGGAALGLVLVGLVSAPFNVSLIKVTGSHFFLDLVAMAGNKYQYRAMNSPNLWGLLQHPMERIPDTDPLALGLSASAWGLLLFLAFAAAVAVVAFIRHRTPVFRSDAAFGLWCAAALLWGSTFFLTRVHERYVLPEVVVTLVLALLVQRRTAWVIFVCASLSSTICTVSGLLQANRLVMNQQVWVLGCVAYLIVGILLMALPFLRQPARQATVTGARAMLHREGL</sequence>
<keyword evidence="1" id="KW-0812">Transmembrane</keyword>
<feature type="transmembrane region" description="Helical" evidence="1">
    <location>
        <begin position="355"/>
        <end position="373"/>
    </location>
</feature>
<feature type="transmembrane region" description="Helical" evidence="1">
    <location>
        <begin position="276"/>
        <end position="297"/>
    </location>
</feature>
<dbReference type="RefSeq" id="WP_309850160.1">
    <property type="nucleotide sequence ID" value="NZ_BAAAIU010000021.1"/>
</dbReference>
<protein>
    <recommendedName>
        <fullName evidence="4">DUF2029 domain-containing protein</fullName>
    </recommendedName>
</protein>
<keyword evidence="1" id="KW-0472">Membrane</keyword>
<comment type="caution">
    <text evidence="2">The sequence shown here is derived from an EMBL/GenBank/DDBJ whole genome shotgun (WGS) entry which is preliminary data.</text>
</comment>
<evidence type="ECO:0008006" key="4">
    <source>
        <dbReference type="Google" id="ProtNLM"/>
    </source>
</evidence>
<organism evidence="2 3">
    <name type="scientific">Falsarthrobacter nasiphocae</name>
    <dbReference type="NCBI Taxonomy" id="189863"/>
    <lineage>
        <taxon>Bacteria</taxon>
        <taxon>Bacillati</taxon>
        <taxon>Actinomycetota</taxon>
        <taxon>Actinomycetes</taxon>
        <taxon>Micrococcales</taxon>
        <taxon>Micrococcaceae</taxon>
        <taxon>Falsarthrobacter</taxon>
    </lineage>
</organism>
<evidence type="ECO:0000313" key="2">
    <source>
        <dbReference type="EMBL" id="MDR6891875.1"/>
    </source>
</evidence>
<dbReference type="Proteomes" id="UP001247307">
    <property type="component" value="Unassembled WGS sequence"/>
</dbReference>
<evidence type="ECO:0000256" key="1">
    <source>
        <dbReference type="SAM" id="Phobius"/>
    </source>
</evidence>
<feature type="transmembrane region" description="Helical" evidence="1">
    <location>
        <begin position="74"/>
        <end position="93"/>
    </location>
</feature>
<dbReference type="EMBL" id="JAVDUI010000001">
    <property type="protein sequence ID" value="MDR6891875.1"/>
    <property type="molecule type" value="Genomic_DNA"/>
</dbReference>